<dbReference type="GO" id="GO:0008168">
    <property type="term" value="F:methyltransferase activity"/>
    <property type="evidence" value="ECO:0007669"/>
    <property type="project" value="UniProtKB-KW"/>
</dbReference>
<comment type="function">
    <text evidence="6">Specifically methylates the N7 position of guanine in position 527 of 16S rRNA.</text>
</comment>
<feature type="binding site" evidence="6">
    <location>
        <begin position="119"/>
        <end position="120"/>
    </location>
    <ligand>
        <name>S-adenosyl-L-methionine</name>
        <dbReference type="ChEBI" id="CHEBI:59789"/>
    </ligand>
</feature>
<dbReference type="InterPro" id="IPR003682">
    <property type="entry name" value="rRNA_ssu_MeTfrase_G"/>
</dbReference>
<dbReference type="EMBL" id="JBHMEC010000008">
    <property type="protein sequence ID" value="MFB9149110.1"/>
    <property type="molecule type" value="Genomic_DNA"/>
</dbReference>
<dbReference type="Gene3D" id="3.40.50.150">
    <property type="entry name" value="Vaccinia Virus protein VP39"/>
    <property type="match status" value="1"/>
</dbReference>
<comment type="caution">
    <text evidence="7">The sequence shown here is derived from an EMBL/GenBank/DDBJ whole genome shotgun (WGS) entry which is preliminary data.</text>
</comment>
<evidence type="ECO:0000256" key="6">
    <source>
        <dbReference type="HAMAP-Rule" id="MF_00074"/>
    </source>
</evidence>
<keyword evidence="1 6" id="KW-0963">Cytoplasm</keyword>
<dbReference type="InterPro" id="IPR029063">
    <property type="entry name" value="SAM-dependent_MTases_sf"/>
</dbReference>
<comment type="caution">
    <text evidence="6">Lacks conserved residue(s) required for the propagation of feature annotation.</text>
</comment>
<dbReference type="HAMAP" id="MF_00074">
    <property type="entry name" value="16SrRNA_methyltr_G"/>
    <property type="match status" value="1"/>
</dbReference>
<gene>
    <name evidence="6 7" type="primary">rsmG</name>
    <name evidence="7" type="ORF">ACFFU4_05015</name>
</gene>
<sequence length="200" mass="21765">MILRDVSRETKERLDLYATLIEKWNPRINLVSRASLPNLHTRHFADSAQLHALAPHPVSHWADLGSGGGFPGLVIAILAQDTESPARVTLVESDARKSAFLRTVIRETGLAATVITDRIESTAPLQADVLSARALADLATLMGHAERHLAPGGTALFPKGATWRQEIAEAQSKWQFTSRVDKSRTDPDAVILHVTGVSRA</sequence>
<feature type="binding site" evidence="6">
    <location>
        <position position="65"/>
    </location>
    <ligand>
        <name>S-adenosyl-L-methionine</name>
        <dbReference type="ChEBI" id="CHEBI:59789"/>
    </ligand>
</feature>
<evidence type="ECO:0000256" key="2">
    <source>
        <dbReference type="ARBA" id="ARBA00022552"/>
    </source>
</evidence>
<name>A0ABV5HXF8_9RHOB</name>
<keyword evidence="5 6" id="KW-0949">S-adenosyl-L-methionine</keyword>
<organism evidence="7 8">
    <name type="scientific">Roseovarius ramblicola</name>
    <dbReference type="NCBI Taxonomy" id="2022336"/>
    <lineage>
        <taxon>Bacteria</taxon>
        <taxon>Pseudomonadati</taxon>
        <taxon>Pseudomonadota</taxon>
        <taxon>Alphaproteobacteria</taxon>
        <taxon>Rhodobacterales</taxon>
        <taxon>Roseobacteraceae</taxon>
        <taxon>Roseovarius</taxon>
    </lineage>
</organism>
<evidence type="ECO:0000256" key="1">
    <source>
        <dbReference type="ARBA" id="ARBA00022490"/>
    </source>
</evidence>
<keyword evidence="8" id="KW-1185">Reference proteome</keyword>
<dbReference type="SUPFAM" id="SSF53335">
    <property type="entry name" value="S-adenosyl-L-methionine-dependent methyltransferases"/>
    <property type="match status" value="1"/>
</dbReference>
<evidence type="ECO:0000256" key="5">
    <source>
        <dbReference type="ARBA" id="ARBA00022691"/>
    </source>
</evidence>
<proteinExistence type="inferred from homology"/>
<evidence type="ECO:0000313" key="8">
    <source>
        <dbReference type="Proteomes" id="UP001589670"/>
    </source>
</evidence>
<dbReference type="NCBIfam" id="TIGR00138">
    <property type="entry name" value="rsmG_gidB"/>
    <property type="match status" value="1"/>
</dbReference>
<protein>
    <recommendedName>
        <fullName evidence="6">Ribosomal RNA small subunit methyltransferase G</fullName>
        <ecNumber evidence="6">2.1.1.170</ecNumber>
    </recommendedName>
    <alternativeName>
        <fullName evidence="6">16S rRNA 7-methylguanosine methyltransferase</fullName>
        <shortName evidence="6">16S rRNA m7G methyltransferase</shortName>
    </alternativeName>
</protein>
<dbReference type="RefSeq" id="WP_377067676.1">
    <property type="nucleotide sequence ID" value="NZ_JBHMEC010000008.1"/>
</dbReference>
<dbReference type="PANTHER" id="PTHR31760">
    <property type="entry name" value="S-ADENOSYL-L-METHIONINE-DEPENDENT METHYLTRANSFERASES SUPERFAMILY PROTEIN"/>
    <property type="match status" value="1"/>
</dbReference>
<dbReference type="Pfam" id="PF02527">
    <property type="entry name" value="GidB"/>
    <property type="match status" value="1"/>
</dbReference>
<keyword evidence="4 6" id="KW-0808">Transferase</keyword>
<accession>A0ABV5HXF8</accession>
<comment type="similarity">
    <text evidence="6">Belongs to the methyltransferase superfamily. RNA methyltransferase RsmG family.</text>
</comment>
<dbReference type="EC" id="2.1.1.170" evidence="6"/>
<dbReference type="GO" id="GO:0032259">
    <property type="term" value="P:methylation"/>
    <property type="evidence" value="ECO:0007669"/>
    <property type="project" value="UniProtKB-KW"/>
</dbReference>
<dbReference type="PIRSF" id="PIRSF003078">
    <property type="entry name" value="GidB"/>
    <property type="match status" value="1"/>
</dbReference>
<comment type="subcellular location">
    <subcellularLocation>
        <location evidence="6">Cytoplasm</location>
    </subcellularLocation>
</comment>
<dbReference type="PANTHER" id="PTHR31760:SF0">
    <property type="entry name" value="S-ADENOSYL-L-METHIONINE-DEPENDENT METHYLTRANSFERASES SUPERFAMILY PROTEIN"/>
    <property type="match status" value="1"/>
</dbReference>
<feature type="binding site" evidence="6">
    <location>
        <position position="133"/>
    </location>
    <ligand>
        <name>S-adenosyl-L-methionine</name>
        <dbReference type="ChEBI" id="CHEBI:59789"/>
    </ligand>
</feature>
<evidence type="ECO:0000313" key="7">
    <source>
        <dbReference type="EMBL" id="MFB9149110.1"/>
    </source>
</evidence>
<evidence type="ECO:0000256" key="3">
    <source>
        <dbReference type="ARBA" id="ARBA00022603"/>
    </source>
</evidence>
<keyword evidence="2 6" id="KW-0698">rRNA processing</keyword>
<evidence type="ECO:0000256" key="4">
    <source>
        <dbReference type="ARBA" id="ARBA00022679"/>
    </source>
</evidence>
<keyword evidence="3 6" id="KW-0489">Methyltransferase</keyword>
<dbReference type="Proteomes" id="UP001589670">
    <property type="component" value="Unassembled WGS sequence"/>
</dbReference>
<comment type="catalytic activity">
    <reaction evidence="6">
        <text>guanosine(527) in 16S rRNA + S-adenosyl-L-methionine = N(7)-methylguanosine(527) in 16S rRNA + S-adenosyl-L-homocysteine</text>
        <dbReference type="Rhea" id="RHEA:42732"/>
        <dbReference type="Rhea" id="RHEA-COMP:10209"/>
        <dbReference type="Rhea" id="RHEA-COMP:10210"/>
        <dbReference type="ChEBI" id="CHEBI:57856"/>
        <dbReference type="ChEBI" id="CHEBI:59789"/>
        <dbReference type="ChEBI" id="CHEBI:74269"/>
        <dbReference type="ChEBI" id="CHEBI:74480"/>
        <dbReference type="EC" id="2.1.1.170"/>
    </reaction>
</comment>
<reference evidence="7 8" key="1">
    <citation type="submission" date="2024-09" db="EMBL/GenBank/DDBJ databases">
        <authorList>
            <person name="Sun Q."/>
            <person name="Mori K."/>
        </authorList>
    </citation>
    <scope>NUCLEOTIDE SEQUENCE [LARGE SCALE GENOMIC DNA]</scope>
    <source>
        <strain evidence="7 8">CECT 9424</strain>
    </source>
</reference>
<feature type="binding site" evidence="6">
    <location>
        <position position="70"/>
    </location>
    <ligand>
        <name>S-adenosyl-L-methionine</name>
        <dbReference type="ChEBI" id="CHEBI:59789"/>
    </ligand>
</feature>